<name>A0A543AJP0_9MICC</name>
<evidence type="ECO:0000256" key="11">
    <source>
        <dbReference type="ARBA" id="ARBA00023136"/>
    </source>
</evidence>
<evidence type="ECO:0000313" key="13">
    <source>
        <dbReference type="EMBL" id="TQL72797.1"/>
    </source>
</evidence>
<keyword evidence="9 12" id="KW-1133">Transmembrane helix</keyword>
<dbReference type="Pfam" id="PF02322">
    <property type="entry name" value="Cyt_bd_oxida_II"/>
    <property type="match status" value="1"/>
</dbReference>
<comment type="similarity">
    <text evidence="2">Belongs to the cytochrome ubiquinol oxidase subunit 2 family.</text>
</comment>
<accession>A0A543AJP0</accession>
<feature type="transmembrane region" description="Helical" evidence="12">
    <location>
        <begin position="115"/>
        <end position="137"/>
    </location>
</feature>
<dbReference type="GO" id="GO:0019646">
    <property type="term" value="P:aerobic electron transport chain"/>
    <property type="evidence" value="ECO:0007669"/>
    <property type="project" value="TreeGrafter"/>
</dbReference>
<feature type="transmembrane region" description="Helical" evidence="12">
    <location>
        <begin position="201"/>
        <end position="219"/>
    </location>
</feature>
<feature type="transmembrane region" description="Helical" evidence="12">
    <location>
        <begin position="157"/>
        <end position="181"/>
    </location>
</feature>
<feature type="transmembrane region" description="Helical" evidence="12">
    <location>
        <begin position="225"/>
        <end position="242"/>
    </location>
</feature>
<dbReference type="PANTHER" id="PTHR43141">
    <property type="entry name" value="CYTOCHROME BD2 SUBUNIT II"/>
    <property type="match status" value="1"/>
</dbReference>
<gene>
    <name evidence="13" type="ORF">FB556_1466</name>
</gene>
<comment type="subcellular location">
    <subcellularLocation>
        <location evidence="1">Cell membrane</location>
        <topology evidence="1">Multi-pass membrane protein</topology>
    </subcellularLocation>
</comment>
<feature type="transmembrane region" description="Helical" evidence="12">
    <location>
        <begin position="294"/>
        <end position="316"/>
    </location>
</feature>
<keyword evidence="14" id="KW-1185">Reference proteome</keyword>
<dbReference type="GO" id="GO:0046872">
    <property type="term" value="F:metal ion binding"/>
    <property type="evidence" value="ECO:0007669"/>
    <property type="project" value="UniProtKB-KW"/>
</dbReference>
<evidence type="ECO:0000256" key="3">
    <source>
        <dbReference type="ARBA" id="ARBA00022448"/>
    </source>
</evidence>
<dbReference type="PIRSF" id="PIRSF000267">
    <property type="entry name" value="Cyt_oxidse_sub2"/>
    <property type="match status" value="1"/>
</dbReference>
<evidence type="ECO:0000313" key="14">
    <source>
        <dbReference type="Proteomes" id="UP000319746"/>
    </source>
</evidence>
<keyword evidence="4" id="KW-1003">Cell membrane</keyword>
<reference evidence="13 14" key="1">
    <citation type="submission" date="2019-06" db="EMBL/GenBank/DDBJ databases">
        <title>Sequencing the genomes of 1000 actinobacteria strains.</title>
        <authorList>
            <person name="Klenk H.-P."/>
        </authorList>
    </citation>
    <scope>NUCLEOTIDE SEQUENCE [LARGE SCALE GENOMIC DNA]</scope>
    <source>
        <strain evidence="13 14">DSM 24083</strain>
    </source>
</reference>
<keyword evidence="5" id="KW-0349">Heme</keyword>
<keyword evidence="10" id="KW-0408">Iron</keyword>
<dbReference type="GO" id="GO:0070069">
    <property type="term" value="C:cytochrome complex"/>
    <property type="evidence" value="ECO:0007669"/>
    <property type="project" value="TreeGrafter"/>
</dbReference>
<evidence type="ECO:0000256" key="7">
    <source>
        <dbReference type="ARBA" id="ARBA00022723"/>
    </source>
</evidence>
<dbReference type="GO" id="GO:0016682">
    <property type="term" value="F:oxidoreductase activity, acting on diphenols and related substances as donors, oxygen as acceptor"/>
    <property type="evidence" value="ECO:0007669"/>
    <property type="project" value="TreeGrafter"/>
</dbReference>
<dbReference type="EMBL" id="VFOU01000002">
    <property type="protein sequence ID" value="TQL72797.1"/>
    <property type="molecule type" value="Genomic_DNA"/>
</dbReference>
<organism evidence="13 14">
    <name type="scientific">Enteractinococcus coprophilus</name>
    <dbReference type="NCBI Taxonomy" id="1027633"/>
    <lineage>
        <taxon>Bacteria</taxon>
        <taxon>Bacillati</taxon>
        <taxon>Actinomycetota</taxon>
        <taxon>Actinomycetes</taxon>
        <taxon>Micrococcales</taxon>
        <taxon>Micrococcaceae</taxon>
    </lineage>
</organism>
<evidence type="ECO:0000256" key="9">
    <source>
        <dbReference type="ARBA" id="ARBA00022989"/>
    </source>
</evidence>
<feature type="transmembrane region" description="Helical" evidence="12">
    <location>
        <begin position="83"/>
        <end position="103"/>
    </location>
</feature>
<proteinExistence type="inferred from homology"/>
<comment type="caution">
    <text evidence="13">The sequence shown here is derived from an EMBL/GenBank/DDBJ whole genome shotgun (WGS) entry which is preliminary data.</text>
</comment>
<dbReference type="PANTHER" id="PTHR43141:SF5">
    <property type="entry name" value="CYTOCHROME BD-I UBIQUINOL OXIDASE SUBUNIT 2"/>
    <property type="match status" value="1"/>
</dbReference>
<keyword evidence="3" id="KW-0813">Transport</keyword>
<dbReference type="AlphaFoldDB" id="A0A543AJP0"/>
<evidence type="ECO:0000256" key="1">
    <source>
        <dbReference type="ARBA" id="ARBA00004651"/>
    </source>
</evidence>
<dbReference type="GO" id="GO:0005886">
    <property type="term" value="C:plasma membrane"/>
    <property type="evidence" value="ECO:0007669"/>
    <property type="project" value="UniProtKB-SubCell"/>
</dbReference>
<evidence type="ECO:0000256" key="12">
    <source>
        <dbReference type="SAM" id="Phobius"/>
    </source>
</evidence>
<evidence type="ECO:0000256" key="6">
    <source>
        <dbReference type="ARBA" id="ARBA00022692"/>
    </source>
</evidence>
<evidence type="ECO:0000256" key="8">
    <source>
        <dbReference type="ARBA" id="ARBA00022982"/>
    </source>
</evidence>
<feature type="transmembrane region" description="Helical" evidence="12">
    <location>
        <begin position="6"/>
        <end position="33"/>
    </location>
</feature>
<dbReference type="OrthoDB" id="9776710at2"/>
<evidence type="ECO:0000256" key="5">
    <source>
        <dbReference type="ARBA" id="ARBA00022617"/>
    </source>
</evidence>
<keyword evidence="11 12" id="KW-0472">Membrane</keyword>
<dbReference type="NCBIfam" id="TIGR00203">
    <property type="entry name" value="cydB"/>
    <property type="match status" value="1"/>
</dbReference>
<keyword evidence="8" id="KW-0249">Electron transport</keyword>
<feature type="transmembrane region" description="Helical" evidence="12">
    <location>
        <begin position="254"/>
        <end position="274"/>
    </location>
</feature>
<sequence length="339" mass="36892">MDFLPTLWFILIAVLWIGYLVLDGFDLGVGMLLKGWARNESQRRVILNTIGPVWDGNEVWLITAAGATFAAFPHWYASMFAGLYIPLTIALLALILRAVSIEYRGKSHSQRARNAWDWCMAGGSFFAAFSIGAMLALTSTGLPLDEYGDRVGGPFAWFSGWAVVGGLAVVGVSLAMGWAFLSLKTLGAPREAGNYHLRRFLPLYLLPAAVWVIGVAIRYPKVVSVGMVVLAATGIVVAWVASRQRKEGLTFTGMVIFVALGMGAIFTSMYPNVLPSTIDAAYNLTVSSSSSSDYTLSIMAVVTAIFLPLVLAYSAWSYWMFRQRLGEQHIPESAVVTPV</sequence>
<evidence type="ECO:0000256" key="4">
    <source>
        <dbReference type="ARBA" id="ARBA00022475"/>
    </source>
</evidence>
<dbReference type="GO" id="GO:0009055">
    <property type="term" value="F:electron transfer activity"/>
    <property type="evidence" value="ECO:0007669"/>
    <property type="project" value="TreeGrafter"/>
</dbReference>
<dbReference type="RefSeq" id="WP_141866190.1">
    <property type="nucleotide sequence ID" value="NZ_BAABAN010000004.1"/>
</dbReference>
<dbReference type="Proteomes" id="UP000319746">
    <property type="component" value="Unassembled WGS sequence"/>
</dbReference>
<evidence type="ECO:0000256" key="2">
    <source>
        <dbReference type="ARBA" id="ARBA00007543"/>
    </source>
</evidence>
<keyword evidence="6 12" id="KW-0812">Transmembrane</keyword>
<keyword evidence="7" id="KW-0479">Metal-binding</keyword>
<evidence type="ECO:0000256" key="10">
    <source>
        <dbReference type="ARBA" id="ARBA00023004"/>
    </source>
</evidence>
<protein>
    <submittedName>
        <fullName evidence="13">Cytochrome bd-I ubiquinol oxidase subunit 2 apoprotein</fullName>
    </submittedName>
</protein>
<dbReference type="InterPro" id="IPR003317">
    <property type="entry name" value="Cyt-d_oxidase_su2"/>
</dbReference>